<reference evidence="2" key="1">
    <citation type="submission" date="2023-05" db="EMBL/GenBank/DDBJ databases">
        <title>Nepenthes gracilis genome sequencing.</title>
        <authorList>
            <person name="Fukushima K."/>
        </authorList>
    </citation>
    <scope>NUCLEOTIDE SEQUENCE</scope>
    <source>
        <strain evidence="2">SING2019-196</strain>
    </source>
</reference>
<dbReference type="EMBL" id="BSYO01000038">
    <property type="protein sequence ID" value="GMH30489.1"/>
    <property type="molecule type" value="Genomic_DNA"/>
</dbReference>
<organism evidence="2 3">
    <name type="scientific">Nepenthes gracilis</name>
    <name type="common">Slender pitcher plant</name>
    <dbReference type="NCBI Taxonomy" id="150966"/>
    <lineage>
        <taxon>Eukaryota</taxon>
        <taxon>Viridiplantae</taxon>
        <taxon>Streptophyta</taxon>
        <taxon>Embryophyta</taxon>
        <taxon>Tracheophyta</taxon>
        <taxon>Spermatophyta</taxon>
        <taxon>Magnoliopsida</taxon>
        <taxon>eudicotyledons</taxon>
        <taxon>Gunneridae</taxon>
        <taxon>Pentapetalae</taxon>
        <taxon>Caryophyllales</taxon>
        <taxon>Nepenthaceae</taxon>
        <taxon>Nepenthes</taxon>
    </lineage>
</organism>
<feature type="compositionally biased region" description="Basic and acidic residues" evidence="1">
    <location>
        <begin position="73"/>
        <end position="89"/>
    </location>
</feature>
<comment type="caution">
    <text evidence="2">The sequence shown here is derived from an EMBL/GenBank/DDBJ whole genome shotgun (WGS) entry which is preliminary data.</text>
</comment>
<name>A0AAD3TJS8_NEPGR</name>
<evidence type="ECO:0000313" key="2">
    <source>
        <dbReference type="EMBL" id="GMH30489.1"/>
    </source>
</evidence>
<evidence type="ECO:0000313" key="3">
    <source>
        <dbReference type="Proteomes" id="UP001279734"/>
    </source>
</evidence>
<feature type="region of interest" description="Disordered" evidence="1">
    <location>
        <begin position="61"/>
        <end position="99"/>
    </location>
</feature>
<dbReference type="AlphaFoldDB" id="A0AAD3TJS8"/>
<proteinExistence type="predicted"/>
<evidence type="ECO:0000256" key="1">
    <source>
        <dbReference type="SAM" id="MobiDB-lite"/>
    </source>
</evidence>
<gene>
    <name evidence="2" type="ORF">Nepgr_032332</name>
</gene>
<dbReference type="Proteomes" id="UP001279734">
    <property type="component" value="Unassembled WGS sequence"/>
</dbReference>
<sequence length="119" mass="13535">MNSPFIFSSLKLSFATPNASIGIELLLRWSEILTRMKTHLQVLKPMNLHSWMPHFPYPSPEQGFTSIPGQIPKRSESERDKNLASEFRSESNNGGAYGRSRIRDCNAKVEIHEFEGSLN</sequence>
<keyword evidence="3" id="KW-1185">Reference proteome</keyword>
<protein>
    <submittedName>
        <fullName evidence="2">Uncharacterized protein</fullName>
    </submittedName>
</protein>
<accession>A0AAD3TJS8</accession>